<name>F2TTW7_AJEDA</name>
<dbReference type="SUPFAM" id="SSF57701">
    <property type="entry name" value="Zn2/Cys6 DNA-binding domain"/>
    <property type="match status" value="1"/>
</dbReference>
<dbReference type="Proteomes" id="UP000007802">
    <property type="component" value="Unassembled WGS sequence"/>
</dbReference>
<dbReference type="GO" id="GO:0008270">
    <property type="term" value="F:zinc ion binding"/>
    <property type="evidence" value="ECO:0007669"/>
    <property type="project" value="InterPro"/>
</dbReference>
<protein>
    <recommendedName>
        <fullName evidence="6">Zn(2)-C6 fungal-type domain-containing protein</fullName>
    </recommendedName>
</protein>
<accession>F2TTW7</accession>
<dbReference type="Gene3D" id="4.10.240.10">
    <property type="entry name" value="Zn(2)-C6 fungal-type DNA-binding domain"/>
    <property type="match status" value="1"/>
</dbReference>
<dbReference type="InterPro" id="IPR001138">
    <property type="entry name" value="Zn2Cys6_DnaBD"/>
</dbReference>
<evidence type="ECO:0000259" key="6">
    <source>
        <dbReference type="PROSITE" id="PS50048"/>
    </source>
</evidence>
<dbReference type="CDD" id="cd00067">
    <property type="entry name" value="GAL4"/>
    <property type="match status" value="1"/>
</dbReference>
<dbReference type="GO" id="GO:0000981">
    <property type="term" value="F:DNA-binding transcription factor activity, RNA polymerase II-specific"/>
    <property type="evidence" value="ECO:0007669"/>
    <property type="project" value="InterPro"/>
</dbReference>
<dbReference type="HOGENOM" id="CLU_1142351_0_0_1"/>
<keyword evidence="4" id="KW-0539">Nucleus</keyword>
<evidence type="ECO:0000256" key="4">
    <source>
        <dbReference type="ARBA" id="ARBA00023242"/>
    </source>
</evidence>
<dbReference type="SMART" id="SM00066">
    <property type="entry name" value="GAL4"/>
    <property type="match status" value="1"/>
</dbReference>
<evidence type="ECO:0000256" key="1">
    <source>
        <dbReference type="ARBA" id="ARBA00023015"/>
    </source>
</evidence>
<keyword evidence="5" id="KW-0175">Coiled coil</keyword>
<dbReference type="PANTHER" id="PTHR47785">
    <property type="entry name" value="ZN(II)2CYS6 TRANSCRIPTION FACTOR (EUROFUNG)-RELATED-RELATED"/>
    <property type="match status" value="1"/>
</dbReference>
<sequence>MGQGEMAWHGATRCREASRAHAACRPIRSNYGTKSSMSVNLYGREYKGALAPTEDANTCVTPLHQPLLRIMASSANRWVVLPPGDRHSPPYSSRYSTSIPPYMPSEGNPQQATNSMAYSGVFSVQGCSYPPNTIQSTPGVSDSFLVPPHAMRPFAHSHGQSIPDAPSASATINGIDGACSSSASTEKKAPRAKLACDYCRTRKVRCDGTRPCAFCTEKKVDCVYTRSPPPSLGVQEALNEIRQQIDGCQETLRDLNKRLEAQDTKIDALSNQGSRVLACLEALVHA</sequence>
<dbReference type="AlphaFoldDB" id="F2TTW7"/>
<organism evidence="7">
    <name type="scientific">Ajellomyces dermatitidis (strain ATCC 18188 / CBS 674.68)</name>
    <name type="common">Blastomyces dermatitidis</name>
    <dbReference type="NCBI Taxonomy" id="653446"/>
    <lineage>
        <taxon>Eukaryota</taxon>
        <taxon>Fungi</taxon>
        <taxon>Dikarya</taxon>
        <taxon>Ascomycota</taxon>
        <taxon>Pezizomycotina</taxon>
        <taxon>Eurotiomycetes</taxon>
        <taxon>Eurotiomycetidae</taxon>
        <taxon>Onygenales</taxon>
        <taxon>Ajellomycetaceae</taxon>
        <taxon>Blastomyces</taxon>
    </lineage>
</organism>
<keyword evidence="2" id="KW-0238">DNA-binding</keyword>
<dbReference type="EMBL" id="GG749612">
    <property type="protein sequence ID" value="EGE86680.2"/>
    <property type="molecule type" value="Genomic_DNA"/>
</dbReference>
<dbReference type="InterPro" id="IPR036864">
    <property type="entry name" value="Zn2-C6_fun-type_DNA-bd_sf"/>
</dbReference>
<dbReference type="GO" id="GO:0003677">
    <property type="term" value="F:DNA binding"/>
    <property type="evidence" value="ECO:0007669"/>
    <property type="project" value="UniProtKB-KW"/>
</dbReference>
<feature type="non-terminal residue" evidence="7">
    <location>
        <position position="286"/>
    </location>
</feature>
<feature type="domain" description="Zn(2)-C6 fungal-type" evidence="6">
    <location>
        <begin position="195"/>
        <end position="224"/>
    </location>
</feature>
<proteinExistence type="predicted"/>
<reference evidence="7" key="1">
    <citation type="submission" date="2010-03" db="EMBL/GenBank/DDBJ databases">
        <title>Annotation of Blastomyces dermatitidis strain ATCC 18188.</title>
        <authorList>
            <consortium name="The Broad Institute Genome Sequencing Platform"/>
            <consortium name="Broad Institute Genome Sequencing Center for Infectious Disease."/>
            <person name="Cuomo C."/>
            <person name="Klein B."/>
            <person name="Sullivan T."/>
            <person name="Heitman J."/>
            <person name="Young S."/>
            <person name="Zeng Q."/>
            <person name="Gargeya S."/>
            <person name="Alvarado L."/>
            <person name="Berlin A.M."/>
            <person name="Chapman S.B."/>
            <person name="Chen Z."/>
            <person name="Freedman E."/>
            <person name="Gellesch M."/>
            <person name="Goldberg J."/>
            <person name="Griggs A."/>
            <person name="Gujja S."/>
            <person name="Heilman E."/>
            <person name="Heiman D."/>
            <person name="Howarth C."/>
            <person name="Mehta T."/>
            <person name="Neiman D."/>
            <person name="Pearson M."/>
            <person name="Roberts A."/>
            <person name="Saif S."/>
            <person name="Shea T."/>
            <person name="Shenoy N."/>
            <person name="Sisk P."/>
            <person name="Stolte C."/>
            <person name="Sykes S."/>
            <person name="White J."/>
            <person name="Yandava C."/>
            <person name="Haas B."/>
            <person name="Nusbaum C."/>
            <person name="Birren B."/>
        </authorList>
    </citation>
    <scope>NUCLEOTIDE SEQUENCE [LARGE SCALE GENOMIC DNA]</scope>
    <source>
        <strain evidence="7">ATCC 18188</strain>
    </source>
</reference>
<evidence type="ECO:0000256" key="2">
    <source>
        <dbReference type="ARBA" id="ARBA00023125"/>
    </source>
</evidence>
<dbReference type="Pfam" id="PF00172">
    <property type="entry name" value="Zn_clus"/>
    <property type="match status" value="1"/>
</dbReference>
<evidence type="ECO:0000256" key="5">
    <source>
        <dbReference type="SAM" id="Coils"/>
    </source>
</evidence>
<gene>
    <name evidence="7" type="ORF">BDDG_09628</name>
</gene>
<dbReference type="InterPro" id="IPR053181">
    <property type="entry name" value="EcdB-like_regulator"/>
</dbReference>
<evidence type="ECO:0000256" key="3">
    <source>
        <dbReference type="ARBA" id="ARBA00023163"/>
    </source>
</evidence>
<dbReference type="PROSITE" id="PS00463">
    <property type="entry name" value="ZN2_CY6_FUNGAL_1"/>
    <property type="match status" value="1"/>
</dbReference>
<feature type="coiled-coil region" evidence="5">
    <location>
        <begin position="238"/>
        <end position="272"/>
    </location>
</feature>
<keyword evidence="3" id="KW-0804">Transcription</keyword>
<dbReference type="PROSITE" id="PS50048">
    <property type="entry name" value="ZN2_CY6_FUNGAL_2"/>
    <property type="match status" value="1"/>
</dbReference>
<evidence type="ECO:0000313" key="7">
    <source>
        <dbReference type="EMBL" id="EGE86680.2"/>
    </source>
</evidence>
<keyword evidence="1" id="KW-0805">Transcription regulation</keyword>